<evidence type="ECO:0000256" key="2">
    <source>
        <dbReference type="SAM" id="MobiDB-lite"/>
    </source>
</evidence>
<dbReference type="SUPFAM" id="SSF53254">
    <property type="entry name" value="Phosphoglycerate mutase-like"/>
    <property type="match status" value="1"/>
</dbReference>
<dbReference type="Gene3D" id="3.40.50.1240">
    <property type="entry name" value="Phosphoglycerate mutase-like"/>
    <property type="match status" value="1"/>
</dbReference>
<dbReference type="InterPro" id="IPR029033">
    <property type="entry name" value="His_PPase_superfam"/>
</dbReference>
<dbReference type="PANTHER" id="PTHR20935:SF1">
    <property type="entry name" value="SLL1549 PROTEIN"/>
    <property type="match status" value="1"/>
</dbReference>
<name>A0A2P2CJ49_9ZZZZ</name>
<dbReference type="InterPro" id="IPR013078">
    <property type="entry name" value="His_Pase_superF_clade-1"/>
</dbReference>
<sequence length="176" mass="18297">MQESTSSGVRRLVVMRHSKAEATGPSDRERALAPRGHADAAETGRWLRDQGVDPDAALVSDAVRTQETWAAVAEGAGWDLDPELSSSLYAAGPDAAVDLVRETDPAVTTLVVVGHNPTVAYVAELLDDGDGDADATTSLITRGFPTSAVAVFAVPGDWSTVAPGACRLESFHVGDG</sequence>
<dbReference type="PANTHER" id="PTHR20935">
    <property type="entry name" value="PHOSPHOGLYCERATE MUTASE-RELATED"/>
    <property type="match status" value="1"/>
</dbReference>
<protein>
    <submittedName>
        <fullName evidence="3">Putative phosphoglycerate mutase-like protein</fullName>
    </submittedName>
</protein>
<dbReference type="AlphaFoldDB" id="A0A2P2CJ49"/>
<reference evidence="3" key="1">
    <citation type="submission" date="2015-08" db="EMBL/GenBank/DDBJ databases">
        <authorList>
            <person name="Babu N.S."/>
            <person name="Beckwith C.J."/>
            <person name="Beseler K.G."/>
            <person name="Brison A."/>
            <person name="Carone J.V."/>
            <person name="Caskin T.P."/>
            <person name="Diamond M."/>
            <person name="Durham M.E."/>
            <person name="Foxe J.M."/>
            <person name="Go M."/>
            <person name="Henderson B.A."/>
            <person name="Jones I.B."/>
            <person name="McGettigan J.A."/>
            <person name="Micheletti S.J."/>
            <person name="Nasrallah M.E."/>
            <person name="Ortiz D."/>
            <person name="Piller C.R."/>
            <person name="Privatt S.R."/>
            <person name="Schneider S.L."/>
            <person name="Sharp S."/>
            <person name="Smith T.C."/>
            <person name="Stanton J.D."/>
            <person name="Ullery H.E."/>
            <person name="Wilson R.J."/>
            <person name="Serrano M.G."/>
            <person name="Buck G."/>
            <person name="Lee V."/>
            <person name="Wang Y."/>
            <person name="Carvalho R."/>
            <person name="Voegtly L."/>
            <person name="Shi R."/>
            <person name="Duckworth R."/>
            <person name="Johnson A."/>
            <person name="Loviza R."/>
            <person name="Walstead R."/>
            <person name="Shah Z."/>
            <person name="Kiflezghi M."/>
            <person name="Wade K."/>
            <person name="Ball S.L."/>
            <person name="Bradley K.W."/>
            <person name="Asai D.J."/>
            <person name="Bowman C.A."/>
            <person name="Russell D.A."/>
            <person name="Pope W.H."/>
            <person name="Jacobs-Sera D."/>
            <person name="Hendrix R.W."/>
            <person name="Hatfull G.F."/>
        </authorList>
    </citation>
    <scope>NUCLEOTIDE SEQUENCE</scope>
</reference>
<dbReference type="EMBL" id="CZKB01000025">
    <property type="protein sequence ID" value="CUR61983.1"/>
    <property type="molecule type" value="Genomic_DNA"/>
</dbReference>
<dbReference type="SMART" id="SM00855">
    <property type="entry name" value="PGAM"/>
    <property type="match status" value="1"/>
</dbReference>
<feature type="compositionally biased region" description="Basic and acidic residues" evidence="2">
    <location>
        <begin position="26"/>
        <end position="43"/>
    </location>
</feature>
<evidence type="ECO:0000256" key="1">
    <source>
        <dbReference type="ARBA" id="ARBA00022801"/>
    </source>
</evidence>
<proteinExistence type="predicted"/>
<keyword evidence="1" id="KW-0378">Hydrolase</keyword>
<evidence type="ECO:0000313" key="3">
    <source>
        <dbReference type="EMBL" id="CUR61983.1"/>
    </source>
</evidence>
<feature type="region of interest" description="Disordered" evidence="2">
    <location>
        <begin position="19"/>
        <end position="43"/>
    </location>
</feature>
<dbReference type="InterPro" id="IPR051021">
    <property type="entry name" value="Mito_Ser/Thr_phosphatase"/>
</dbReference>
<gene>
    <name evidence="3" type="ORF">NOCA150283</name>
</gene>
<organism evidence="3">
    <name type="scientific">metagenome</name>
    <dbReference type="NCBI Taxonomy" id="256318"/>
    <lineage>
        <taxon>unclassified sequences</taxon>
        <taxon>metagenomes</taxon>
    </lineage>
</organism>
<dbReference type="Pfam" id="PF00300">
    <property type="entry name" value="His_Phos_1"/>
    <property type="match status" value="1"/>
</dbReference>
<dbReference type="CDD" id="cd07040">
    <property type="entry name" value="HP"/>
    <property type="match status" value="1"/>
</dbReference>
<accession>A0A2P2CJ49</accession>
<dbReference type="GO" id="GO:0016787">
    <property type="term" value="F:hydrolase activity"/>
    <property type="evidence" value="ECO:0007669"/>
    <property type="project" value="UniProtKB-KW"/>
</dbReference>